<dbReference type="AlphaFoldDB" id="A0A921SS37"/>
<feature type="transmembrane region" description="Helical" evidence="1">
    <location>
        <begin position="12"/>
        <end position="34"/>
    </location>
</feature>
<evidence type="ECO:0000313" key="3">
    <source>
        <dbReference type="Proteomes" id="UP000760668"/>
    </source>
</evidence>
<name>A0A921SS37_9FIRM</name>
<proteinExistence type="predicted"/>
<comment type="caution">
    <text evidence="2">The sequence shown here is derived from an EMBL/GenBank/DDBJ whole genome shotgun (WGS) entry which is preliminary data.</text>
</comment>
<dbReference type="EMBL" id="DYUC01000053">
    <property type="protein sequence ID" value="HJG86510.1"/>
    <property type="molecule type" value="Genomic_DNA"/>
</dbReference>
<keyword evidence="1" id="KW-0812">Transmembrane</keyword>
<evidence type="ECO:0000313" key="2">
    <source>
        <dbReference type="EMBL" id="HJG86510.1"/>
    </source>
</evidence>
<dbReference type="RefSeq" id="WP_295369681.1">
    <property type="nucleotide sequence ID" value="NZ_DYUC01000053.1"/>
</dbReference>
<reference evidence="2" key="1">
    <citation type="journal article" date="2021" name="PeerJ">
        <title>Extensive microbial diversity within the chicken gut microbiome revealed by metagenomics and culture.</title>
        <authorList>
            <person name="Gilroy R."/>
            <person name="Ravi A."/>
            <person name="Getino M."/>
            <person name="Pursley I."/>
            <person name="Horton D.L."/>
            <person name="Alikhan N.F."/>
            <person name="Baker D."/>
            <person name="Gharbi K."/>
            <person name="Hall N."/>
            <person name="Watson M."/>
            <person name="Adriaenssens E.M."/>
            <person name="Foster-Nyarko E."/>
            <person name="Jarju S."/>
            <person name="Secka A."/>
            <person name="Antonio M."/>
            <person name="Oren A."/>
            <person name="Chaudhuri R.R."/>
            <person name="La Ragione R."/>
            <person name="Hildebrand F."/>
            <person name="Pallen M.J."/>
        </authorList>
    </citation>
    <scope>NUCLEOTIDE SEQUENCE</scope>
    <source>
        <strain evidence="2">CHK179-5677</strain>
    </source>
</reference>
<sequence>MRAPRGGAPLEPALLLALLGVVQPPLHMLLAVLLRAAGGERSEALVFGFLTGTILWAALGAVSLAVRRRSPSASPGRRVAGILSWAGLILLACLLVFALNTVFYGFL</sequence>
<organism evidence="2 3">
    <name type="scientific">Pseudoflavonifractor capillosus</name>
    <dbReference type="NCBI Taxonomy" id="106588"/>
    <lineage>
        <taxon>Bacteria</taxon>
        <taxon>Bacillati</taxon>
        <taxon>Bacillota</taxon>
        <taxon>Clostridia</taxon>
        <taxon>Eubacteriales</taxon>
        <taxon>Oscillospiraceae</taxon>
        <taxon>Pseudoflavonifractor</taxon>
    </lineage>
</organism>
<gene>
    <name evidence="2" type="ORF">K8V01_05755</name>
</gene>
<protein>
    <submittedName>
        <fullName evidence="2">Uncharacterized protein</fullName>
    </submittedName>
</protein>
<feature type="transmembrane region" description="Helical" evidence="1">
    <location>
        <begin position="79"/>
        <end position="106"/>
    </location>
</feature>
<evidence type="ECO:0000256" key="1">
    <source>
        <dbReference type="SAM" id="Phobius"/>
    </source>
</evidence>
<keyword evidence="1" id="KW-1133">Transmembrane helix</keyword>
<keyword evidence="1" id="KW-0472">Membrane</keyword>
<dbReference type="Proteomes" id="UP000760668">
    <property type="component" value="Unassembled WGS sequence"/>
</dbReference>
<reference evidence="2" key="2">
    <citation type="submission" date="2021-09" db="EMBL/GenBank/DDBJ databases">
        <authorList>
            <person name="Gilroy R."/>
        </authorList>
    </citation>
    <scope>NUCLEOTIDE SEQUENCE</scope>
    <source>
        <strain evidence="2">CHK179-5677</strain>
    </source>
</reference>
<accession>A0A921SS37</accession>
<feature type="transmembrane region" description="Helical" evidence="1">
    <location>
        <begin position="46"/>
        <end position="67"/>
    </location>
</feature>